<keyword evidence="2" id="KW-0812">Transmembrane</keyword>
<evidence type="ECO:0000313" key="3">
    <source>
        <dbReference type="EMBL" id="KZS20244.1"/>
    </source>
</evidence>
<evidence type="ECO:0000313" key="4">
    <source>
        <dbReference type="Proteomes" id="UP000076858"/>
    </source>
</evidence>
<evidence type="ECO:0000256" key="1">
    <source>
        <dbReference type="SAM" id="MobiDB-lite"/>
    </source>
</evidence>
<name>A0A162R581_9CRUS</name>
<dbReference type="OrthoDB" id="6429739at2759"/>
<feature type="region of interest" description="Disordered" evidence="1">
    <location>
        <begin position="36"/>
        <end position="63"/>
    </location>
</feature>
<feature type="compositionally biased region" description="Polar residues" evidence="1">
    <location>
        <begin position="39"/>
        <end position="48"/>
    </location>
</feature>
<accession>A0A162R581</accession>
<evidence type="ECO:0000256" key="2">
    <source>
        <dbReference type="SAM" id="Phobius"/>
    </source>
</evidence>
<keyword evidence="2" id="KW-1133">Transmembrane helix</keyword>
<gene>
    <name evidence="3" type="ORF">APZ42_013266</name>
</gene>
<feature type="transmembrane region" description="Helical" evidence="2">
    <location>
        <begin position="177"/>
        <end position="197"/>
    </location>
</feature>
<keyword evidence="4" id="KW-1185">Reference proteome</keyword>
<sequence>MTNEKEMQAIELTPLMNNVLATDLECTVTDVVANESQRRVPSSNSLASLSAMESAPRSNRPEEKEMVASIRVYEPDCDAGLFETSLQLNKNNQRRASVQRLGNTVEQDDASVEMMENKTTSRKRYSFTRCNNVSHFRRLQSTSRCGTRDGTPMPSTLNVATVPQTLSIRWKERGDNALLTVISALYAKLLVVMGLAFPMTEVISNHVPSFSYLSKVVIFNSLYRMWKYQIAQSVGAQRHDGLLLGRISATGHGENVQSTLRIILSTHWSSRYFLKRIRS</sequence>
<dbReference type="EMBL" id="LRGB01000243">
    <property type="protein sequence ID" value="KZS20244.1"/>
    <property type="molecule type" value="Genomic_DNA"/>
</dbReference>
<reference evidence="3 4" key="1">
    <citation type="submission" date="2016-03" db="EMBL/GenBank/DDBJ databases">
        <title>EvidentialGene: Evidence-directed Construction of Genes on Genomes.</title>
        <authorList>
            <person name="Gilbert D.G."/>
            <person name="Choi J.-H."/>
            <person name="Mockaitis K."/>
            <person name="Colbourne J."/>
            <person name="Pfrender M."/>
        </authorList>
    </citation>
    <scope>NUCLEOTIDE SEQUENCE [LARGE SCALE GENOMIC DNA]</scope>
    <source>
        <strain evidence="3 4">Xinb3</strain>
        <tissue evidence="3">Complete organism</tissue>
    </source>
</reference>
<proteinExistence type="predicted"/>
<comment type="caution">
    <text evidence="3">The sequence shown here is derived from an EMBL/GenBank/DDBJ whole genome shotgun (WGS) entry which is preliminary data.</text>
</comment>
<dbReference type="AlphaFoldDB" id="A0A162R581"/>
<protein>
    <submittedName>
        <fullName evidence="3">Uncharacterized protein</fullName>
    </submittedName>
</protein>
<dbReference type="Proteomes" id="UP000076858">
    <property type="component" value="Unassembled WGS sequence"/>
</dbReference>
<keyword evidence="2" id="KW-0472">Membrane</keyword>
<organism evidence="3 4">
    <name type="scientific">Daphnia magna</name>
    <dbReference type="NCBI Taxonomy" id="35525"/>
    <lineage>
        <taxon>Eukaryota</taxon>
        <taxon>Metazoa</taxon>
        <taxon>Ecdysozoa</taxon>
        <taxon>Arthropoda</taxon>
        <taxon>Crustacea</taxon>
        <taxon>Branchiopoda</taxon>
        <taxon>Diplostraca</taxon>
        <taxon>Cladocera</taxon>
        <taxon>Anomopoda</taxon>
        <taxon>Daphniidae</taxon>
        <taxon>Daphnia</taxon>
    </lineage>
</organism>